<dbReference type="KEGG" id="halu:HUG12_15480"/>
<sequence length="54" mass="5714">MSASDPTELSIDEFAVITPSVPAAEIDCTDCVVTFLGDPDGPETCPRCRRGNDV</sequence>
<proteinExistence type="predicted"/>
<dbReference type="RefSeq" id="WP_179269642.1">
    <property type="nucleotide sequence ID" value="NZ_CP058579.1"/>
</dbReference>
<dbReference type="Proteomes" id="UP000509626">
    <property type="component" value="Chromosome"/>
</dbReference>
<keyword evidence="2" id="KW-1185">Reference proteome</keyword>
<organism evidence="1 2">
    <name type="scientific">Halorarum salinum</name>
    <dbReference type="NCBI Taxonomy" id="2743089"/>
    <lineage>
        <taxon>Archaea</taxon>
        <taxon>Methanobacteriati</taxon>
        <taxon>Methanobacteriota</taxon>
        <taxon>Stenosarchaea group</taxon>
        <taxon>Halobacteria</taxon>
        <taxon>Halobacteriales</taxon>
        <taxon>Haloferacaceae</taxon>
        <taxon>Halorarum</taxon>
    </lineage>
</organism>
<dbReference type="GeneID" id="56038889"/>
<evidence type="ECO:0000313" key="2">
    <source>
        <dbReference type="Proteomes" id="UP000509626"/>
    </source>
</evidence>
<gene>
    <name evidence="1" type="ORF">HUG12_15480</name>
</gene>
<name>A0A7D5QBC7_9EURY</name>
<evidence type="ECO:0008006" key="3">
    <source>
        <dbReference type="Google" id="ProtNLM"/>
    </source>
</evidence>
<dbReference type="EMBL" id="CP058579">
    <property type="protein sequence ID" value="QLG63057.1"/>
    <property type="molecule type" value="Genomic_DNA"/>
</dbReference>
<protein>
    <recommendedName>
        <fullName evidence="3">Rubrerythrin-like domain-containing protein</fullName>
    </recommendedName>
</protein>
<evidence type="ECO:0000313" key="1">
    <source>
        <dbReference type="EMBL" id="QLG63057.1"/>
    </source>
</evidence>
<accession>A0A7D5QBC7</accession>
<reference evidence="1 2" key="1">
    <citation type="submission" date="2020-06" db="EMBL/GenBank/DDBJ databases">
        <title>NJ-3-1, isolated from saline soil.</title>
        <authorList>
            <person name="Cui H.L."/>
            <person name="Shi X."/>
        </authorList>
    </citation>
    <scope>NUCLEOTIDE SEQUENCE [LARGE SCALE GENOMIC DNA]</scope>
    <source>
        <strain evidence="1 2">NJ-3-1</strain>
    </source>
</reference>
<dbReference type="AlphaFoldDB" id="A0A7D5QBC7"/>